<dbReference type="Pfam" id="PF13511">
    <property type="entry name" value="DUF4124"/>
    <property type="match status" value="1"/>
</dbReference>
<dbReference type="AlphaFoldDB" id="A0A7H9BFH7"/>
<organism evidence="3 4">
    <name type="scientific">Chitinibacter bivalviorum</name>
    <dbReference type="NCBI Taxonomy" id="2739434"/>
    <lineage>
        <taxon>Bacteria</taxon>
        <taxon>Pseudomonadati</taxon>
        <taxon>Pseudomonadota</taxon>
        <taxon>Betaproteobacteria</taxon>
        <taxon>Neisseriales</taxon>
        <taxon>Chitinibacteraceae</taxon>
        <taxon>Chitinibacter</taxon>
    </lineage>
</organism>
<evidence type="ECO:0000259" key="2">
    <source>
        <dbReference type="Pfam" id="PF13511"/>
    </source>
</evidence>
<accession>A0A7H9BFH7</accession>
<dbReference type="KEGG" id="chiz:HQ393_03900"/>
<reference evidence="3 4" key="1">
    <citation type="submission" date="2020-07" db="EMBL/GenBank/DDBJ databases">
        <title>Complete genome sequence of Chitinibacter sp. 2T18.</title>
        <authorList>
            <person name="Bae J.-W."/>
            <person name="Choi J.-W."/>
        </authorList>
    </citation>
    <scope>NUCLEOTIDE SEQUENCE [LARGE SCALE GENOMIC DNA]</scope>
    <source>
        <strain evidence="3 4">2T18</strain>
    </source>
</reference>
<feature type="chain" id="PRO_5029019869" evidence="1">
    <location>
        <begin position="31"/>
        <end position="153"/>
    </location>
</feature>
<feature type="signal peptide" evidence="1">
    <location>
        <begin position="1"/>
        <end position="30"/>
    </location>
</feature>
<keyword evidence="4" id="KW-1185">Reference proteome</keyword>
<dbReference type="InterPro" id="IPR025392">
    <property type="entry name" value="DUF4124"/>
</dbReference>
<feature type="domain" description="DUF4124" evidence="2">
    <location>
        <begin position="21"/>
        <end position="70"/>
    </location>
</feature>
<dbReference type="RefSeq" id="WP_179357543.1">
    <property type="nucleotide sequence ID" value="NZ_CP058627.1"/>
</dbReference>
<evidence type="ECO:0000313" key="3">
    <source>
        <dbReference type="EMBL" id="QLG87460.1"/>
    </source>
</evidence>
<dbReference type="Proteomes" id="UP000509597">
    <property type="component" value="Chromosome"/>
</dbReference>
<name>A0A7H9BFH7_9NEIS</name>
<gene>
    <name evidence="3" type="ORF">HQ393_03900</name>
</gene>
<keyword evidence="1" id="KW-0732">Signal</keyword>
<proteinExistence type="predicted"/>
<evidence type="ECO:0000256" key="1">
    <source>
        <dbReference type="SAM" id="SignalP"/>
    </source>
</evidence>
<sequence>MSNLVGQIMRNISLFIVAMTAVAFSLSAQAQVYKWVDSTGRVVYSDQPPPAGSGKAKTVNVKDTAVTSVASPKKQEASTASAVAVKPASAVATAKPPRDEAACAAAEKRLSFLVNAKLYKEFPNDKGQVEFLPEDKKKQEIAEKKAYIEKSCK</sequence>
<protein>
    <submittedName>
        <fullName evidence="3">DUF4124 domain-containing protein</fullName>
    </submittedName>
</protein>
<dbReference type="EMBL" id="CP058627">
    <property type="protein sequence ID" value="QLG87460.1"/>
    <property type="molecule type" value="Genomic_DNA"/>
</dbReference>
<evidence type="ECO:0000313" key="4">
    <source>
        <dbReference type="Proteomes" id="UP000509597"/>
    </source>
</evidence>